<organism evidence="1 2">
    <name type="scientific">Romanomermis culicivorax</name>
    <name type="common">Nematode worm</name>
    <dbReference type="NCBI Taxonomy" id="13658"/>
    <lineage>
        <taxon>Eukaryota</taxon>
        <taxon>Metazoa</taxon>
        <taxon>Ecdysozoa</taxon>
        <taxon>Nematoda</taxon>
        <taxon>Enoplea</taxon>
        <taxon>Dorylaimia</taxon>
        <taxon>Mermithida</taxon>
        <taxon>Mermithoidea</taxon>
        <taxon>Mermithidae</taxon>
        <taxon>Romanomermis</taxon>
    </lineage>
</organism>
<protein>
    <submittedName>
        <fullName evidence="2">Uncharacterized protein</fullName>
    </submittedName>
</protein>
<name>A0A915KRT4_ROMCU</name>
<dbReference type="Proteomes" id="UP000887565">
    <property type="component" value="Unplaced"/>
</dbReference>
<evidence type="ECO:0000313" key="2">
    <source>
        <dbReference type="WBParaSite" id="nRc.2.0.1.t40805-RA"/>
    </source>
</evidence>
<reference evidence="2" key="1">
    <citation type="submission" date="2022-11" db="UniProtKB">
        <authorList>
            <consortium name="WormBaseParasite"/>
        </authorList>
    </citation>
    <scope>IDENTIFICATION</scope>
</reference>
<keyword evidence="1" id="KW-1185">Reference proteome</keyword>
<evidence type="ECO:0000313" key="1">
    <source>
        <dbReference type="Proteomes" id="UP000887565"/>
    </source>
</evidence>
<dbReference type="WBParaSite" id="nRc.2.0.1.t40805-RA">
    <property type="protein sequence ID" value="nRc.2.0.1.t40805-RA"/>
    <property type="gene ID" value="nRc.2.0.1.g40805"/>
</dbReference>
<accession>A0A915KRT4</accession>
<dbReference type="AlphaFoldDB" id="A0A915KRT4"/>
<proteinExistence type="predicted"/>
<sequence>MVTSVTTIDHTVVNSRVLRYDITLWSTELKRSSMGAEKDQQQRSIIMIHLLCLNVLSFQEELIKYCEND</sequence>